<dbReference type="PROSITE" id="PS50965">
    <property type="entry name" value="NERD"/>
    <property type="match status" value="1"/>
</dbReference>
<feature type="domain" description="NERD" evidence="1">
    <location>
        <begin position="37"/>
        <end position="149"/>
    </location>
</feature>
<accession>A0A072NIC6</accession>
<reference evidence="2 3" key="1">
    <citation type="submission" date="2014-04" db="EMBL/GenBank/DDBJ databases">
        <title>Draft genome sequence of Bacillus azotoformans MEV2011, a (co-) denitrifying strain unable to grow in the presence of oxygen.</title>
        <authorList>
            <person name="Nielsen M."/>
            <person name="Schreiber L."/>
            <person name="Finster K."/>
            <person name="Schramm A."/>
        </authorList>
    </citation>
    <scope>NUCLEOTIDE SEQUENCE [LARGE SCALE GENOMIC DNA]</scope>
    <source>
        <strain evidence="2 3">MEV2011</strain>
    </source>
</reference>
<dbReference type="AlphaFoldDB" id="A0A072NIC6"/>
<evidence type="ECO:0000259" key="1">
    <source>
        <dbReference type="PROSITE" id="PS50965"/>
    </source>
</evidence>
<dbReference type="OrthoDB" id="2164794at2"/>
<proteinExistence type="predicted"/>
<comment type="caution">
    <text evidence="2">The sequence shown here is derived from an EMBL/GenBank/DDBJ whole genome shotgun (WGS) entry which is preliminary data.</text>
</comment>
<organism evidence="2 3">
    <name type="scientific">Schinkia azotoformans MEV2011</name>
    <dbReference type="NCBI Taxonomy" id="1348973"/>
    <lineage>
        <taxon>Bacteria</taxon>
        <taxon>Bacillati</taxon>
        <taxon>Bacillota</taxon>
        <taxon>Bacilli</taxon>
        <taxon>Bacillales</taxon>
        <taxon>Bacillaceae</taxon>
        <taxon>Calidifontibacillus/Schinkia group</taxon>
        <taxon>Schinkia</taxon>
    </lineage>
</organism>
<dbReference type="PATRIC" id="fig|1348973.3.peg.4046"/>
<gene>
    <name evidence="2" type="ORF">M670_04165</name>
</gene>
<protein>
    <submittedName>
        <fullName evidence="2">Nuclease-like protein</fullName>
    </submittedName>
</protein>
<dbReference type="InterPro" id="IPR011528">
    <property type="entry name" value="NERD"/>
</dbReference>
<dbReference type="Pfam" id="PF08378">
    <property type="entry name" value="NERD"/>
    <property type="match status" value="1"/>
</dbReference>
<dbReference type="Proteomes" id="UP000027936">
    <property type="component" value="Unassembled WGS sequence"/>
</dbReference>
<evidence type="ECO:0000313" key="3">
    <source>
        <dbReference type="Proteomes" id="UP000027936"/>
    </source>
</evidence>
<name>A0A072NIC6_SCHAZ</name>
<sequence>MIMKHRYESKELLQFRALHSRMKLLEKDLTYYLNLEKGFEGERYFDERLSKHLSDDWIVLNDLIFEVNNTIFQIDTILICNIAIYLFEIKNLDGDYYIENNKWYSKITSKEIKNPLQQIARSGSLFRRILQDLGCDVSKISLEYYVIFVHPEFHLYQAPINHQLIFPAQMNRFMDKFYSKPLPQLSNTNFKLAEQLLTIQLKESPYSRIPEYSYDKLKKGIICSNCRSFIIKGVNKSLVCKKCGHHEDIESAILRSTNEYKLLFPKRKVTTNSIHEWCKIINSKKLIRRILTTNFRAQGIGRSTFYI</sequence>
<evidence type="ECO:0000313" key="2">
    <source>
        <dbReference type="EMBL" id="KEF36603.1"/>
    </source>
</evidence>
<dbReference type="EMBL" id="JJRY01000024">
    <property type="protein sequence ID" value="KEF36603.1"/>
    <property type="molecule type" value="Genomic_DNA"/>
</dbReference>